<dbReference type="OrthoDB" id="72637at2759"/>
<name>W2YQE7_PHYNI</name>
<feature type="compositionally biased region" description="Polar residues" evidence="1">
    <location>
        <begin position="32"/>
        <end position="55"/>
    </location>
</feature>
<evidence type="ECO:0000313" key="2">
    <source>
        <dbReference type="EMBL" id="ETP37225.1"/>
    </source>
</evidence>
<proteinExistence type="predicted"/>
<comment type="caution">
    <text evidence="2">The sequence shown here is derived from an EMBL/GenBank/DDBJ whole genome shotgun (WGS) entry which is preliminary data.</text>
</comment>
<dbReference type="Proteomes" id="UP000018948">
    <property type="component" value="Unassembled WGS sequence"/>
</dbReference>
<gene>
    <name evidence="2" type="ORF">F442_14956</name>
</gene>
<reference evidence="2 3" key="1">
    <citation type="submission" date="2013-11" db="EMBL/GenBank/DDBJ databases">
        <title>The Genome Sequence of Phytophthora parasitica P10297.</title>
        <authorList>
            <consortium name="The Broad Institute Genomics Platform"/>
            <person name="Russ C."/>
            <person name="Tyler B."/>
            <person name="Panabieres F."/>
            <person name="Shan W."/>
            <person name="Tripathy S."/>
            <person name="Grunwald N."/>
            <person name="Machado M."/>
            <person name="Johnson C.S."/>
            <person name="Walker B."/>
            <person name="Young S.K."/>
            <person name="Zeng Q."/>
            <person name="Gargeya S."/>
            <person name="Fitzgerald M."/>
            <person name="Haas B."/>
            <person name="Abouelleil A."/>
            <person name="Allen A.W."/>
            <person name="Alvarado L."/>
            <person name="Arachchi H.M."/>
            <person name="Berlin A.M."/>
            <person name="Chapman S.B."/>
            <person name="Gainer-Dewar J."/>
            <person name="Goldberg J."/>
            <person name="Griggs A."/>
            <person name="Gujja S."/>
            <person name="Hansen M."/>
            <person name="Howarth C."/>
            <person name="Imamovic A."/>
            <person name="Ireland A."/>
            <person name="Larimer J."/>
            <person name="McCowan C."/>
            <person name="Murphy C."/>
            <person name="Pearson M."/>
            <person name="Poon T.W."/>
            <person name="Priest M."/>
            <person name="Roberts A."/>
            <person name="Saif S."/>
            <person name="Shea T."/>
            <person name="Sisk P."/>
            <person name="Sykes S."/>
            <person name="Wortman J."/>
            <person name="Nusbaum C."/>
            <person name="Birren B."/>
        </authorList>
    </citation>
    <scope>NUCLEOTIDE SEQUENCE [LARGE SCALE GENOMIC DNA]</scope>
    <source>
        <strain evidence="2 3">P10297</strain>
    </source>
</reference>
<evidence type="ECO:0000313" key="3">
    <source>
        <dbReference type="Proteomes" id="UP000018948"/>
    </source>
</evidence>
<protein>
    <recommendedName>
        <fullName evidence="4">BZIP domain-containing protein</fullName>
    </recommendedName>
</protein>
<dbReference type="EMBL" id="ANIY01003163">
    <property type="protein sequence ID" value="ETP37225.1"/>
    <property type="molecule type" value="Genomic_DNA"/>
</dbReference>
<feature type="region of interest" description="Disordered" evidence="1">
    <location>
        <begin position="31"/>
        <end position="55"/>
    </location>
</feature>
<sequence>MKAERRMQANQNLPFKDHHIQFQFSRLVMSGGASTEETQQKPASSPEPSTPTRKNFTVTDDLVLLRCVNLVKPWEAAMRTTNGIMKAFEVVADKCRAVDGFLKKDGPALRTRFDRLVHLLVLDRPHPPQWNLETHEPETQRPATAFDQGYREASLSQGATPVCETKRAPDDSEVSDVVAVNQHDKAKVFAGLIDEKARLRELRRARQFRYRRKKVSYANSLAEETYRLRRVVEKLELERRAIISFADTIDTAWGVTVEYFRLFRYGFPKMTPGVVFNAEYGTQAIFNNWRSLSEKFDDAEIELESLGRDDTGGARCSDKNHCDDH</sequence>
<organism evidence="2 3">
    <name type="scientific">Phytophthora nicotianae P10297</name>
    <dbReference type="NCBI Taxonomy" id="1317064"/>
    <lineage>
        <taxon>Eukaryota</taxon>
        <taxon>Sar</taxon>
        <taxon>Stramenopiles</taxon>
        <taxon>Oomycota</taxon>
        <taxon>Peronosporomycetes</taxon>
        <taxon>Peronosporales</taxon>
        <taxon>Peronosporaceae</taxon>
        <taxon>Phytophthora</taxon>
    </lineage>
</organism>
<evidence type="ECO:0000256" key="1">
    <source>
        <dbReference type="SAM" id="MobiDB-lite"/>
    </source>
</evidence>
<dbReference type="AlphaFoldDB" id="W2YQE7"/>
<evidence type="ECO:0008006" key="4">
    <source>
        <dbReference type="Google" id="ProtNLM"/>
    </source>
</evidence>
<accession>W2YQE7</accession>